<dbReference type="EMBL" id="JBHTCM010000004">
    <property type="protein sequence ID" value="MFC7331742.1"/>
    <property type="molecule type" value="Genomic_DNA"/>
</dbReference>
<feature type="transmembrane region" description="Helical" evidence="1">
    <location>
        <begin position="102"/>
        <end position="123"/>
    </location>
</feature>
<accession>A0ABW2KRH1</accession>
<keyword evidence="1" id="KW-0812">Transmembrane</keyword>
<reference evidence="4" key="1">
    <citation type="journal article" date="2019" name="Int. J. Syst. Evol. Microbiol.">
        <title>The Global Catalogue of Microorganisms (GCM) 10K type strain sequencing project: providing services to taxonomists for standard genome sequencing and annotation.</title>
        <authorList>
            <consortium name="The Broad Institute Genomics Platform"/>
            <consortium name="The Broad Institute Genome Sequencing Center for Infectious Disease"/>
            <person name="Wu L."/>
            <person name="Ma J."/>
        </authorList>
    </citation>
    <scope>NUCLEOTIDE SEQUENCE [LARGE SCALE GENOMIC DNA]</scope>
    <source>
        <strain evidence="4">CGMCC 1.16275</strain>
    </source>
</reference>
<feature type="transmembrane region" description="Helical" evidence="1">
    <location>
        <begin position="69"/>
        <end position="90"/>
    </location>
</feature>
<proteinExistence type="predicted"/>
<comment type="caution">
    <text evidence="3">The sequence shown here is derived from an EMBL/GenBank/DDBJ whole genome shotgun (WGS) entry which is preliminary data.</text>
</comment>
<dbReference type="Pfam" id="PF20530">
    <property type="entry name" value="DUF6745"/>
    <property type="match status" value="1"/>
</dbReference>
<protein>
    <submittedName>
        <fullName evidence="3">DUF6745 domain-containing protein</fullName>
    </submittedName>
</protein>
<gene>
    <name evidence="3" type="ORF">ACFQPS_01075</name>
</gene>
<feature type="transmembrane region" description="Helical" evidence="1">
    <location>
        <begin position="135"/>
        <end position="153"/>
    </location>
</feature>
<feature type="transmembrane region" description="Helical" evidence="1">
    <location>
        <begin position="159"/>
        <end position="179"/>
    </location>
</feature>
<keyword evidence="1" id="KW-0472">Membrane</keyword>
<dbReference type="RefSeq" id="WP_377355701.1">
    <property type="nucleotide sequence ID" value="NZ_JBHTCM010000004.1"/>
</dbReference>
<feature type="domain" description="DUF6745" evidence="2">
    <location>
        <begin position="273"/>
        <end position="453"/>
    </location>
</feature>
<sequence>MSDAQHRQEALAEWKRRLTWQIPLDRDAAERAIADAYCVSGLPPPGRIVWARGPRDAQAILARIGWRRWWPWGLVAAALLLPFTLSTLPALPTDGREVLSGLPAVALVLCLSALWAHTILLLGSPGPRAAADWKMRVLPAIALVVALAALAFHDQGDGMPLSWFLAGFIALPGIVALGMRPPRPSVAVSTRSGRTVGPKLSRAFQRALNEGGGRPRTWFPLGEAGERLPDHVRVMAMAAPPSFVAPLIYYGLDRLLRNQITEPEETAGPGRPRGRLATFAALVRHVDCVWTFERLAVALEPPVEVHLDDRGRFHRMDGPAVVWRDGCALFAVEGRFAGDPAILFAPETLTLAQIRDEPDPGVRRALLARYGPERVMEQAGHMVCRDSYGELWRAEQFDGEPLTMVRVINSTPEPDGSHKVYWLRVPPHTRYPREGVAWTFGLAPAFYAPSVET</sequence>
<dbReference type="InterPro" id="IPR046633">
    <property type="entry name" value="DUF6745"/>
</dbReference>
<name>A0ABW2KRH1_9PROT</name>
<evidence type="ECO:0000313" key="3">
    <source>
        <dbReference type="EMBL" id="MFC7331742.1"/>
    </source>
</evidence>
<keyword evidence="4" id="KW-1185">Reference proteome</keyword>
<evidence type="ECO:0000313" key="4">
    <source>
        <dbReference type="Proteomes" id="UP001596456"/>
    </source>
</evidence>
<evidence type="ECO:0000256" key="1">
    <source>
        <dbReference type="SAM" id="Phobius"/>
    </source>
</evidence>
<dbReference type="Proteomes" id="UP001596456">
    <property type="component" value="Unassembled WGS sequence"/>
</dbReference>
<evidence type="ECO:0000259" key="2">
    <source>
        <dbReference type="Pfam" id="PF20530"/>
    </source>
</evidence>
<keyword evidence="1" id="KW-1133">Transmembrane helix</keyword>
<organism evidence="3 4">
    <name type="scientific">Rhodocista pekingensis</name>
    <dbReference type="NCBI Taxonomy" id="201185"/>
    <lineage>
        <taxon>Bacteria</taxon>
        <taxon>Pseudomonadati</taxon>
        <taxon>Pseudomonadota</taxon>
        <taxon>Alphaproteobacteria</taxon>
        <taxon>Rhodospirillales</taxon>
        <taxon>Azospirillaceae</taxon>
        <taxon>Rhodocista</taxon>
    </lineage>
</organism>